<evidence type="ECO:0000313" key="3">
    <source>
        <dbReference type="EMBL" id="GLI66080.1"/>
    </source>
</evidence>
<dbReference type="Proteomes" id="UP001165090">
    <property type="component" value="Unassembled WGS sequence"/>
</dbReference>
<dbReference type="InterPro" id="IPR042277">
    <property type="entry name" value="IST1-like"/>
</dbReference>
<feature type="region of interest" description="Disordered" evidence="2">
    <location>
        <begin position="327"/>
        <end position="374"/>
    </location>
</feature>
<comment type="similarity">
    <text evidence="1">Belongs to the IST1 family.</text>
</comment>
<evidence type="ECO:0008006" key="5">
    <source>
        <dbReference type="Google" id="ProtNLM"/>
    </source>
</evidence>
<sequence length="466" mass="48014">MLGTRFNQAKCETTSRLCIGRIKLLRNKKTVQLKQSQKDIAELLRTGKQEYARIRVEGVIREKYLMQAYEILELYLELLTVRVQLVAKTKELPRDMMEAVSSIIYAAQRISDLPELATLRALFASKYGKEYAAEAAADATASRWQVNANMIRCLVVEAPQPEEKLEMLSEIAQEHGVEWDLSAAARDMGVGAAGPSGQLPHGLNNDPGAAATAAATAAAAAAAAAMAAADGRPAARYPAMGAAPASTAPAPAPVLGFNHVQYANAQQAAVAAAQAAAQANAAAQYAAQVAALTQQGAAAVIHGTAIPQLPFQVVPAAAPFPTAAMVAARSSPSPPPAQFPQVPNDGEALESAPSPSPGLGPAASSGGGGGSGASAISSVGGYVVRSDSDIQRAYDAAQGPPTKGAFVTAPPPLPPLPPPPPPVPGLAAAPPSPPSEKGQPSAPSVDQTAEDEYEELTRRLEALKRS</sequence>
<dbReference type="PANTHER" id="PTHR12161">
    <property type="entry name" value="IST1 FAMILY MEMBER"/>
    <property type="match status" value="1"/>
</dbReference>
<feature type="compositionally biased region" description="Basic and acidic residues" evidence="2">
    <location>
        <begin position="455"/>
        <end position="466"/>
    </location>
</feature>
<feature type="compositionally biased region" description="Low complexity" evidence="2">
    <location>
        <begin position="351"/>
        <end position="364"/>
    </location>
</feature>
<proteinExistence type="inferred from homology"/>
<evidence type="ECO:0000256" key="2">
    <source>
        <dbReference type="SAM" id="MobiDB-lite"/>
    </source>
</evidence>
<keyword evidence="4" id="KW-1185">Reference proteome</keyword>
<comment type="caution">
    <text evidence="3">The sequence shown here is derived from an EMBL/GenBank/DDBJ whole genome shotgun (WGS) entry which is preliminary data.</text>
</comment>
<dbReference type="EMBL" id="BSDZ01000027">
    <property type="protein sequence ID" value="GLI66080.1"/>
    <property type="molecule type" value="Genomic_DNA"/>
</dbReference>
<feature type="region of interest" description="Disordered" evidence="2">
    <location>
        <begin position="391"/>
        <end position="466"/>
    </location>
</feature>
<protein>
    <recommendedName>
        <fullName evidence="5">IST1-like protein</fullName>
    </recommendedName>
</protein>
<evidence type="ECO:0000256" key="1">
    <source>
        <dbReference type="ARBA" id="ARBA00005536"/>
    </source>
</evidence>
<evidence type="ECO:0000313" key="4">
    <source>
        <dbReference type="Proteomes" id="UP001165090"/>
    </source>
</evidence>
<feature type="compositionally biased region" description="Pro residues" evidence="2">
    <location>
        <begin position="409"/>
        <end position="434"/>
    </location>
</feature>
<dbReference type="Pfam" id="PF03398">
    <property type="entry name" value="Ist1"/>
    <property type="match status" value="1"/>
</dbReference>
<dbReference type="InterPro" id="IPR005061">
    <property type="entry name" value="Ist1"/>
</dbReference>
<accession>A0ABQ5S937</accession>
<gene>
    <name evidence="3" type="ORF">VaNZ11_009799</name>
</gene>
<name>A0ABQ5S937_9CHLO</name>
<dbReference type="PANTHER" id="PTHR12161:SF5">
    <property type="entry name" value="IST1 HOMOLOG"/>
    <property type="match status" value="1"/>
</dbReference>
<organism evidence="3 4">
    <name type="scientific">Volvox africanus</name>
    <dbReference type="NCBI Taxonomy" id="51714"/>
    <lineage>
        <taxon>Eukaryota</taxon>
        <taxon>Viridiplantae</taxon>
        <taxon>Chlorophyta</taxon>
        <taxon>core chlorophytes</taxon>
        <taxon>Chlorophyceae</taxon>
        <taxon>CS clade</taxon>
        <taxon>Chlamydomonadales</taxon>
        <taxon>Volvocaceae</taxon>
        <taxon>Volvox</taxon>
    </lineage>
</organism>
<dbReference type="Gene3D" id="1.20.1260.60">
    <property type="entry name" value="Vacuolar protein sorting-associated protein Ist1"/>
    <property type="match status" value="1"/>
</dbReference>
<reference evidence="3 4" key="1">
    <citation type="journal article" date="2023" name="IScience">
        <title>Expanded male sex-determining region conserved during the evolution of homothallism in the green alga Volvox.</title>
        <authorList>
            <person name="Yamamoto K."/>
            <person name="Matsuzaki R."/>
            <person name="Mahakham W."/>
            <person name="Heman W."/>
            <person name="Sekimoto H."/>
            <person name="Kawachi M."/>
            <person name="Minakuchi Y."/>
            <person name="Toyoda A."/>
            <person name="Nozaki H."/>
        </authorList>
    </citation>
    <scope>NUCLEOTIDE SEQUENCE [LARGE SCALE GENOMIC DNA]</scope>
    <source>
        <strain evidence="3 4">NIES-4468</strain>
    </source>
</reference>